<evidence type="ECO:0000256" key="4">
    <source>
        <dbReference type="ARBA" id="ARBA00023163"/>
    </source>
</evidence>
<name>C1D4D4_LARHH</name>
<dbReference type="PRINTS" id="PR00039">
    <property type="entry name" value="HTHLYSR"/>
</dbReference>
<dbReference type="GO" id="GO:0005829">
    <property type="term" value="C:cytosol"/>
    <property type="evidence" value="ECO:0007669"/>
    <property type="project" value="TreeGrafter"/>
</dbReference>
<sequence>MEMDLRALRYFVAVVRLASFTRAAEQLFVTQPTISKMIRSLEDSLGEPLLVRDGRQIRPTAAGSIVLEHAERMLREASHLHEDLAGLRGLTHGQLCLGIPPMVGPLVVPLLASFRARHPGIRPRFTESGGLALEAAVSRGEVDLAISVLPVSDDSLAVAPMADYPLWAVLPGGSPPVPSPLPLAALHDQPFVLYEDDFVLTGRILAACRQRGFVPAVAGQSRHWDFIGELVAAGTGVALLPSPVASRLDPARVRCVELDEPDLRWRLGWVWREALLDHASRAWLEHVGARPQERSPEAPQPGHQ</sequence>
<dbReference type="HOGENOM" id="CLU_039613_6_2_4"/>
<dbReference type="PROSITE" id="PS50931">
    <property type="entry name" value="HTH_LYSR"/>
    <property type="match status" value="1"/>
</dbReference>
<dbReference type="InterPro" id="IPR050950">
    <property type="entry name" value="HTH-type_LysR_regulators"/>
</dbReference>
<dbReference type="CDD" id="cd08438">
    <property type="entry name" value="PBP2_CidR"/>
    <property type="match status" value="1"/>
</dbReference>
<dbReference type="InterPro" id="IPR036390">
    <property type="entry name" value="WH_DNA-bd_sf"/>
</dbReference>
<organism evidence="6 7">
    <name type="scientific">Laribacter hongkongensis (strain HLHK9)</name>
    <dbReference type="NCBI Taxonomy" id="557598"/>
    <lineage>
        <taxon>Bacteria</taxon>
        <taxon>Pseudomonadati</taxon>
        <taxon>Pseudomonadota</taxon>
        <taxon>Betaproteobacteria</taxon>
        <taxon>Neisseriales</taxon>
        <taxon>Aquaspirillaceae</taxon>
        <taxon>Laribacter</taxon>
    </lineage>
</organism>
<dbReference type="Pfam" id="PF00126">
    <property type="entry name" value="HTH_1"/>
    <property type="match status" value="1"/>
</dbReference>
<dbReference type="PANTHER" id="PTHR30419">
    <property type="entry name" value="HTH-TYPE TRANSCRIPTIONAL REGULATOR YBHD"/>
    <property type="match status" value="1"/>
</dbReference>
<evidence type="ECO:0000256" key="1">
    <source>
        <dbReference type="ARBA" id="ARBA00009437"/>
    </source>
</evidence>
<protein>
    <submittedName>
        <fullName evidence="6">Transcriptional regulator, LysR family</fullName>
    </submittedName>
</protein>
<dbReference type="eggNOG" id="COG0583">
    <property type="taxonomic scope" value="Bacteria"/>
</dbReference>
<keyword evidence="3" id="KW-0238">DNA-binding</keyword>
<dbReference type="AlphaFoldDB" id="C1D4D4"/>
<evidence type="ECO:0000313" key="6">
    <source>
        <dbReference type="EMBL" id="ACO73728.1"/>
    </source>
</evidence>
<dbReference type="KEGG" id="lhk:LHK_00735"/>
<dbReference type="Gene3D" id="1.10.10.10">
    <property type="entry name" value="Winged helix-like DNA-binding domain superfamily/Winged helix DNA-binding domain"/>
    <property type="match status" value="1"/>
</dbReference>
<dbReference type="GO" id="GO:0003700">
    <property type="term" value="F:DNA-binding transcription factor activity"/>
    <property type="evidence" value="ECO:0007669"/>
    <property type="project" value="InterPro"/>
</dbReference>
<dbReference type="STRING" id="557598.LHK_00735"/>
<evidence type="ECO:0000259" key="5">
    <source>
        <dbReference type="PROSITE" id="PS50931"/>
    </source>
</evidence>
<keyword evidence="2" id="KW-0805">Transcription regulation</keyword>
<dbReference type="Proteomes" id="UP000002010">
    <property type="component" value="Chromosome"/>
</dbReference>
<proteinExistence type="inferred from homology"/>
<accession>C1D4D4</accession>
<dbReference type="Pfam" id="PF03466">
    <property type="entry name" value="LysR_substrate"/>
    <property type="match status" value="1"/>
</dbReference>
<dbReference type="SUPFAM" id="SSF46785">
    <property type="entry name" value="Winged helix' DNA-binding domain"/>
    <property type="match status" value="1"/>
</dbReference>
<dbReference type="PANTHER" id="PTHR30419:SF8">
    <property type="entry name" value="NITROGEN ASSIMILATION TRANSCRIPTIONAL ACTIVATOR-RELATED"/>
    <property type="match status" value="1"/>
</dbReference>
<dbReference type="FunFam" id="1.10.10.10:FF:000001">
    <property type="entry name" value="LysR family transcriptional regulator"/>
    <property type="match status" value="1"/>
</dbReference>
<dbReference type="InterPro" id="IPR036388">
    <property type="entry name" value="WH-like_DNA-bd_sf"/>
</dbReference>
<keyword evidence="4" id="KW-0804">Transcription</keyword>
<dbReference type="EMBL" id="CP001154">
    <property type="protein sequence ID" value="ACO73728.1"/>
    <property type="molecule type" value="Genomic_DNA"/>
</dbReference>
<evidence type="ECO:0000256" key="3">
    <source>
        <dbReference type="ARBA" id="ARBA00023125"/>
    </source>
</evidence>
<feature type="domain" description="HTH lysR-type" evidence="5">
    <location>
        <begin position="3"/>
        <end position="60"/>
    </location>
</feature>
<evidence type="ECO:0000256" key="2">
    <source>
        <dbReference type="ARBA" id="ARBA00023015"/>
    </source>
</evidence>
<evidence type="ECO:0000313" key="7">
    <source>
        <dbReference type="Proteomes" id="UP000002010"/>
    </source>
</evidence>
<gene>
    <name evidence="6" type="ordered locus">LHK_00735</name>
</gene>
<dbReference type="SUPFAM" id="SSF53850">
    <property type="entry name" value="Periplasmic binding protein-like II"/>
    <property type="match status" value="1"/>
</dbReference>
<keyword evidence="7" id="KW-1185">Reference proteome</keyword>
<dbReference type="InterPro" id="IPR000847">
    <property type="entry name" value="LysR_HTH_N"/>
</dbReference>
<reference evidence="6 7" key="1">
    <citation type="journal article" date="2009" name="PLoS Genet.">
        <title>The complete genome and proteome of Laribacter hongkongensis reveal potential mechanisms for adaptations to different temperatures and habitats.</title>
        <authorList>
            <person name="Woo P.C."/>
            <person name="Lau S.K."/>
            <person name="Tse H."/>
            <person name="Teng J.L."/>
            <person name="Curreem S.O."/>
            <person name="Tsang A.K."/>
            <person name="Fan R.Y."/>
            <person name="Wong G.K."/>
            <person name="Huang Y."/>
            <person name="Loman N.J."/>
            <person name="Snyder L.A."/>
            <person name="Cai J.J."/>
            <person name="Huang J.D."/>
            <person name="Mak W."/>
            <person name="Pallen M.J."/>
            <person name="Lok S."/>
            <person name="Yuen K.Y."/>
        </authorList>
    </citation>
    <scope>NUCLEOTIDE SEQUENCE [LARGE SCALE GENOMIC DNA]</scope>
    <source>
        <strain evidence="6 7">HLHK9</strain>
    </source>
</reference>
<dbReference type="InterPro" id="IPR005119">
    <property type="entry name" value="LysR_subst-bd"/>
</dbReference>
<comment type="similarity">
    <text evidence="1">Belongs to the LysR transcriptional regulatory family.</text>
</comment>
<dbReference type="Gene3D" id="3.40.190.290">
    <property type="match status" value="1"/>
</dbReference>
<dbReference type="GO" id="GO:0003677">
    <property type="term" value="F:DNA binding"/>
    <property type="evidence" value="ECO:0007669"/>
    <property type="project" value="UniProtKB-KW"/>
</dbReference>